<reference evidence="1 2" key="1">
    <citation type="submission" date="2018-03" db="EMBL/GenBank/DDBJ databases">
        <title>Aeromonas veronii whole genome sequencing and analysis.</title>
        <authorList>
            <person name="Xie H."/>
            <person name="Liu T."/>
            <person name="Wang K."/>
        </authorList>
    </citation>
    <scope>NUCLEOTIDE SEQUENCE [LARGE SCALE GENOMIC DNA]</scope>
    <source>
        <strain evidence="1 2">XH.VA.1</strain>
    </source>
</reference>
<sequence>MSDKSINFKYLDPTIRYQDAFSPFEKGMFSQAIIDVLAERHRQVNQEGWNAETDDNYQDRELAAAAINYAAPHSDTPVSKKEIPFLAFWPFAKKWWKPSSYRRNLVKAIALLIAELERLDRAEKKPEN</sequence>
<protein>
    <submittedName>
        <fullName evidence="1">Uncharacterized protein</fullName>
    </submittedName>
</protein>
<evidence type="ECO:0000313" key="2">
    <source>
        <dbReference type="Proteomes" id="UP000241986"/>
    </source>
</evidence>
<evidence type="ECO:0000313" key="1">
    <source>
        <dbReference type="EMBL" id="PTH80063.1"/>
    </source>
</evidence>
<dbReference type="EMBL" id="PZKL01000037">
    <property type="protein sequence ID" value="PTH80063.1"/>
    <property type="molecule type" value="Genomic_DNA"/>
</dbReference>
<dbReference type="Proteomes" id="UP000241986">
    <property type="component" value="Unassembled WGS sequence"/>
</dbReference>
<comment type="caution">
    <text evidence="1">The sequence shown here is derived from an EMBL/GenBank/DDBJ whole genome shotgun (WGS) entry which is preliminary data.</text>
</comment>
<gene>
    <name evidence="1" type="ORF">DAA48_15985</name>
</gene>
<proteinExistence type="predicted"/>
<organism evidence="1 2">
    <name type="scientific">Aeromonas veronii</name>
    <dbReference type="NCBI Taxonomy" id="654"/>
    <lineage>
        <taxon>Bacteria</taxon>
        <taxon>Pseudomonadati</taxon>
        <taxon>Pseudomonadota</taxon>
        <taxon>Gammaproteobacteria</taxon>
        <taxon>Aeromonadales</taxon>
        <taxon>Aeromonadaceae</taxon>
        <taxon>Aeromonas</taxon>
    </lineage>
</organism>
<name>A0A2T4MZR9_AERVE</name>
<dbReference type="AlphaFoldDB" id="A0A2T4MZR9"/>
<accession>A0A2T4MZR9</accession>